<feature type="chain" id="PRO_5038864966" evidence="4">
    <location>
        <begin position="28"/>
        <end position="455"/>
    </location>
</feature>
<dbReference type="GO" id="GO:0015768">
    <property type="term" value="P:maltose transport"/>
    <property type="evidence" value="ECO:0007669"/>
    <property type="project" value="TreeGrafter"/>
</dbReference>
<evidence type="ECO:0000256" key="1">
    <source>
        <dbReference type="ARBA" id="ARBA00008520"/>
    </source>
</evidence>
<dbReference type="Pfam" id="PF13416">
    <property type="entry name" value="SBP_bac_8"/>
    <property type="match status" value="1"/>
</dbReference>
<accession>A0A921KCA9</accession>
<dbReference type="SUPFAM" id="SSF53850">
    <property type="entry name" value="Periplasmic binding protein-like II"/>
    <property type="match status" value="1"/>
</dbReference>
<reference evidence="5" key="1">
    <citation type="journal article" date="2021" name="PeerJ">
        <title>Extensive microbial diversity within the chicken gut microbiome revealed by metagenomics and culture.</title>
        <authorList>
            <person name="Gilroy R."/>
            <person name="Ravi A."/>
            <person name="Getino M."/>
            <person name="Pursley I."/>
            <person name="Horton D.L."/>
            <person name="Alikhan N.F."/>
            <person name="Baker D."/>
            <person name="Gharbi K."/>
            <person name="Hall N."/>
            <person name="Watson M."/>
            <person name="Adriaenssens E.M."/>
            <person name="Foster-Nyarko E."/>
            <person name="Jarju S."/>
            <person name="Secka A."/>
            <person name="Antonio M."/>
            <person name="Oren A."/>
            <person name="Chaudhuri R.R."/>
            <person name="La Ragione R."/>
            <person name="Hildebrand F."/>
            <person name="Pallen M.J."/>
        </authorList>
    </citation>
    <scope>NUCLEOTIDE SEQUENCE</scope>
    <source>
        <strain evidence="5">578</strain>
    </source>
</reference>
<keyword evidence="3 4" id="KW-0732">Signal</keyword>
<dbReference type="PANTHER" id="PTHR30061">
    <property type="entry name" value="MALTOSE-BINDING PERIPLASMIC PROTEIN"/>
    <property type="match status" value="1"/>
</dbReference>
<comment type="caution">
    <text evidence="5">The sequence shown here is derived from an EMBL/GenBank/DDBJ whole genome shotgun (WGS) entry which is preliminary data.</text>
</comment>
<dbReference type="GO" id="GO:1901982">
    <property type="term" value="F:maltose binding"/>
    <property type="evidence" value="ECO:0007669"/>
    <property type="project" value="TreeGrafter"/>
</dbReference>
<proteinExistence type="inferred from homology"/>
<gene>
    <name evidence="5" type="ORF">K8U78_03015</name>
</gene>
<dbReference type="GO" id="GO:0042956">
    <property type="term" value="P:maltodextrin transmembrane transport"/>
    <property type="evidence" value="ECO:0007669"/>
    <property type="project" value="TreeGrafter"/>
</dbReference>
<dbReference type="EMBL" id="DYWK01000005">
    <property type="protein sequence ID" value="HJF18114.1"/>
    <property type="molecule type" value="Genomic_DNA"/>
</dbReference>
<dbReference type="PANTHER" id="PTHR30061:SF50">
    <property type="entry name" value="MALTOSE_MALTODEXTRIN-BINDING PERIPLASMIC PROTEIN"/>
    <property type="match status" value="1"/>
</dbReference>
<reference evidence="5" key="2">
    <citation type="submission" date="2021-09" db="EMBL/GenBank/DDBJ databases">
        <authorList>
            <person name="Gilroy R."/>
        </authorList>
    </citation>
    <scope>NUCLEOTIDE SEQUENCE</scope>
    <source>
        <strain evidence="5">578</strain>
    </source>
</reference>
<evidence type="ECO:0000313" key="5">
    <source>
        <dbReference type="EMBL" id="HJF18114.1"/>
    </source>
</evidence>
<protein>
    <submittedName>
        <fullName evidence="5">ABC transporter substrate-binding protein</fullName>
    </submittedName>
</protein>
<name>A0A921KCA9_9BIFI</name>
<evidence type="ECO:0000256" key="4">
    <source>
        <dbReference type="SAM" id="SignalP"/>
    </source>
</evidence>
<dbReference type="InterPro" id="IPR006059">
    <property type="entry name" value="SBP"/>
</dbReference>
<dbReference type="GO" id="GO:0055052">
    <property type="term" value="C:ATP-binding cassette (ABC) transporter complex, substrate-binding subunit-containing"/>
    <property type="evidence" value="ECO:0007669"/>
    <property type="project" value="TreeGrafter"/>
</dbReference>
<evidence type="ECO:0000256" key="2">
    <source>
        <dbReference type="ARBA" id="ARBA00022448"/>
    </source>
</evidence>
<organism evidence="5 6">
    <name type="scientific">Aeriscardovia aeriphila</name>
    <dbReference type="NCBI Taxonomy" id="218139"/>
    <lineage>
        <taxon>Bacteria</taxon>
        <taxon>Bacillati</taxon>
        <taxon>Actinomycetota</taxon>
        <taxon>Actinomycetes</taxon>
        <taxon>Bifidobacteriales</taxon>
        <taxon>Bifidobacteriaceae</taxon>
        <taxon>Aeriscardovia</taxon>
    </lineage>
</organism>
<dbReference type="Gene3D" id="3.40.190.10">
    <property type="entry name" value="Periplasmic binding protein-like II"/>
    <property type="match status" value="1"/>
</dbReference>
<dbReference type="Proteomes" id="UP000715651">
    <property type="component" value="Unassembled WGS sequence"/>
</dbReference>
<feature type="signal peptide" evidence="4">
    <location>
        <begin position="1"/>
        <end position="27"/>
    </location>
</feature>
<sequence length="455" mass="51056">MRKNIAHTVRIALASVAALSMSVIPLAGCGSSSSKGKVYYLNTKPEIVKELQDLGKKYQKETGVEVQIRTAASGTSNSTITSELGKKNGPGLFNLAGFDQYIRFRKFLRPLQNTKLYKQLDAEGKSNAFGDGKNVYTLPYAGEWYGIIYNKAILNKYVSKPYAVIKQASELQDYATLKKVAESMQEHKADLGIKGAFSTPGLDPSNNYRYAAHMNRVPYFFEMRDKGVRWSLNMKGTYVPQYKDLWDLELKNSPTDPQRISTVSYDDSTGEFARGEVAFYPNGVWSYAQIKGNAVKDEDLGMLPYWMGIKGEEKYGPFGVYDANWAINKRASKADQEACLKFLEWIVTSKEGRTALSKEMGFSVPFTTFGDEYQPDNPLTTAAKQYQKEGKPSPFSINIPGQQYIDDLSNALLEYSQGTGKWNKVQEAFTKDWTAQWESYKQAEGMLPPAGKFDM</sequence>
<dbReference type="AlphaFoldDB" id="A0A921KCA9"/>
<evidence type="ECO:0000256" key="3">
    <source>
        <dbReference type="ARBA" id="ARBA00022729"/>
    </source>
</evidence>
<comment type="similarity">
    <text evidence="1">Belongs to the bacterial solute-binding protein 1 family.</text>
</comment>
<keyword evidence="2" id="KW-0813">Transport</keyword>
<evidence type="ECO:0000313" key="6">
    <source>
        <dbReference type="Proteomes" id="UP000715651"/>
    </source>
</evidence>